<dbReference type="RefSeq" id="WP_194423867.1">
    <property type="nucleotide sequence ID" value="NZ_BAAAPT010000001.1"/>
</dbReference>
<keyword evidence="4 7" id="KW-0732">Signal</keyword>
<comment type="subcellular location">
    <subcellularLocation>
        <location evidence="1">Secreted</location>
        <location evidence="1">Cell wall</location>
    </subcellularLocation>
</comment>
<keyword evidence="10" id="KW-1185">Reference proteome</keyword>
<sequence length="1364" mass="140701">MALVTLVAFPVAASAAGVNPDIVVGDVSIHPDDAQLTVGDTIEVSGTWDASTANPQPGDVFTIGLPDVFAFAEPVPFALLGGDGTEWGSCLTDPDTAVATCTLSDAVLERPEEVKGEWEFELSVVQATTAETVTFDLNGTPTVVDLPGEGGIDDGIDLPGEVSKSGVMNANNWSMTWTIDIPGANMAGQSSVTVHDALGEGHELCDPTELTVQTVRGSAVVDVTDLVTTAPAPGATEFDIVLTAPAEGFRDDVIYRVTYETCTPGERIDPEGTTYVNEAQVEGWGDAGVGIGTVTNRPWLTDLSKSGSVRGGDDRNAVIAWTVSIPGEQLDGDSGFTLSDTLGEGHELCTDTISGIRVVERYGPSSEDQRNITSLLEATTLSSSEQAFEVRFDIDDPGFAFEGGDHRYIVTYETCVTSEELPDGGTVYANTVEVDGETAGAEAKVPGRSQGKSGSINTAVVTIDGVEYMPQTTLDWSIRIPGERIEGIVGELTLSDTLSETQTVCAAGESSEGLASRLDLSVRAIDQISGGGLATVDLTDVTEVAVEGDEITFDIAATDLPTPDGGESDGFSREYQYVLEYTTCTTSGGMDAPGTVYDNDVVGSGIAFRNSISQENSAGGTGQGVTRGSVSIEKVLADTPGAAFVPDDATFTVHVAEIDPTGTTQAEYDLSVPVNGDPVSGFNARGTGWTVELTEPTFPEIPGVTFGTPSFASAPGVSVSDDGTVATAEITPGANVAVTLENEALLGSMHVVKELTGAAASEVDPDREYEMTVSIDTSALGDTVPEQDDRTFDLKAGEEKTLEDLPIGSVVTVTEVRPTDDDRFTWAAPVVSPESVEITAAHATDPAVVTVTNTVERTVGTFSVVKSITGEQAANDAVPDSVTVEASWSEEGSPGSATLTVPTDGTPVPLGEDLLIGTEVTLAEAPLEDGASIAWGAPVWSGDGVRVEGESAVVTVGRDDDATVTLENHAATSTAGISILKGIAGEAEGEVDPSTEFPVTATWTDASGDLQTREVSINAVDPTPLGVDLPAGTVITLTEGQAPAIDTVVWGDVVISGDEVTDGGDGSATVVVSDQQGEVTLVSVVNEATWAPGTFSVAKSVTGVPLTDPDVPDAVAVVATWFQNGDEHTTSFEVPVDGTVVEFPQALPHGTEVTLVEQAPQDSARFTWATPTWSGDVVTDGSGSAVVTIGAATVAEVDLENTVLASLGTLTLTKSVTGDGADAASNVTFPVTLSWTDLFGDSQSRDVEIRAGESVAIDDLPIGVEVTVEEHDAALPSGVRWDAATWAAESDDVTVSTDSGSAVAVVMITGDPGTAVEVSLENEIGEVPDLALTGAGAVSGLVIGAALFLIVAGLLLRRRRSAIE</sequence>
<accession>A0ABU5N568</accession>
<dbReference type="InterPro" id="IPR011252">
    <property type="entry name" value="Fibrogen-bd_dom1"/>
</dbReference>
<dbReference type="InterPro" id="IPR008966">
    <property type="entry name" value="Adhesion_dom_sf"/>
</dbReference>
<evidence type="ECO:0000256" key="3">
    <source>
        <dbReference type="ARBA" id="ARBA00022525"/>
    </source>
</evidence>
<feature type="domain" description="DUF5979" evidence="8">
    <location>
        <begin position="862"/>
        <end position="969"/>
    </location>
</feature>
<protein>
    <submittedName>
        <fullName evidence="9">DUF5979 domain-containing protein</fullName>
    </submittedName>
</protein>
<evidence type="ECO:0000256" key="5">
    <source>
        <dbReference type="ARBA" id="ARBA00023088"/>
    </source>
</evidence>
<feature type="transmembrane region" description="Helical" evidence="6">
    <location>
        <begin position="1330"/>
        <end position="1356"/>
    </location>
</feature>
<feature type="domain" description="DUF5979" evidence="8">
    <location>
        <begin position="751"/>
        <end position="856"/>
    </location>
</feature>
<evidence type="ECO:0000256" key="2">
    <source>
        <dbReference type="ARBA" id="ARBA00022512"/>
    </source>
</evidence>
<dbReference type="Gene3D" id="2.60.40.1280">
    <property type="match status" value="1"/>
</dbReference>
<dbReference type="Pfam" id="PF19407">
    <property type="entry name" value="DUF5979"/>
    <property type="match status" value="5"/>
</dbReference>
<keyword evidence="6" id="KW-1133">Transmembrane helix</keyword>
<gene>
    <name evidence="9" type="ORF">R2Q92_05205</name>
</gene>
<keyword evidence="6" id="KW-0812">Transmembrane</keyword>
<name>A0ABU5N568_9MICO</name>
<dbReference type="Gene3D" id="2.60.40.740">
    <property type="match status" value="2"/>
</dbReference>
<evidence type="ECO:0000256" key="4">
    <source>
        <dbReference type="ARBA" id="ARBA00022729"/>
    </source>
</evidence>
<comment type="caution">
    <text evidence="9">The sequence shown here is derived from an EMBL/GenBank/DDBJ whole genome shotgun (WGS) entry which is preliminary data.</text>
</comment>
<evidence type="ECO:0000313" key="10">
    <source>
        <dbReference type="Proteomes" id="UP001291912"/>
    </source>
</evidence>
<keyword evidence="2" id="KW-0134">Cell wall</keyword>
<feature type="domain" description="DUF5979" evidence="8">
    <location>
        <begin position="1095"/>
        <end position="1203"/>
    </location>
</feature>
<keyword evidence="3" id="KW-0964">Secreted</keyword>
<keyword evidence="6" id="KW-0472">Membrane</keyword>
<evidence type="ECO:0000256" key="6">
    <source>
        <dbReference type="SAM" id="Phobius"/>
    </source>
</evidence>
<feature type="signal peptide" evidence="7">
    <location>
        <begin position="1"/>
        <end position="15"/>
    </location>
</feature>
<dbReference type="SUPFAM" id="SSF49401">
    <property type="entry name" value="Bacterial adhesins"/>
    <property type="match status" value="2"/>
</dbReference>
<evidence type="ECO:0000313" key="9">
    <source>
        <dbReference type="EMBL" id="MDZ8161226.1"/>
    </source>
</evidence>
<feature type="domain" description="DUF5979" evidence="8">
    <location>
        <begin position="1210"/>
        <end position="1305"/>
    </location>
</feature>
<reference evidence="9 10" key="1">
    <citation type="submission" date="2023-10" db="EMBL/GenBank/DDBJ databases">
        <title>Microbacterium xanthum sp. nov., isolated from seaweed.</title>
        <authorList>
            <person name="Lee S.D."/>
        </authorList>
    </citation>
    <scope>NUCLEOTIDE SEQUENCE [LARGE SCALE GENOMIC DNA]</scope>
    <source>
        <strain evidence="9 10">KCTC 19124</strain>
    </source>
</reference>
<organism evidence="9 10">
    <name type="scientific">Microbacterium aquimaris</name>
    <dbReference type="NCBI Taxonomy" id="459816"/>
    <lineage>
        <taxon>Bacteria</taxon>
        <taxon>Bacillati</taxon>
        <taxon>Actinomycetota</taxon>
        <taxon>Actinomycetes</taxon>
        <taxon>Micrococcales</taxon>
        <taxon>Microbacteriaceae</taxon>
        <taxon>Microbacterium</taxon>
    </lineage>
</organism>
<evidence type="ECO:0000256" key="7">
    <source>
        <dbReference type="SAM" id="SignalP"/>
    </source>
</evidence>
<dbReference type="Proteomes" id="UP001291912">
    <property type="component" value="Unassembled WGS sequence"/>
</dbReference>
<dbReference type="EMBL" id="JAWJYN010000001">
    <property type="protein sequence ID" value="MDZ8161226.1"/>
    <property type="molecule type" value="Genomic_DNA"/>
</dbReference>
<dbReference type="InterPro" id="IPR046022">
    <property type="entry name" value="DUF5979"/>
</dbReference>
<feature type="domain" description="DUF5979" evidence="8">
    <location>
        <begin position="978"/>
        <end position="1087"/>
    </location>
</feature>
<evidence type="ECO:0000259" key="8">
    <source>
        <dbReference type="Pfam" id="PF19407"/>
    </source>
</evidence>
<keyword evidence="5" id="KW-0572">Peptidoglycan-anchor</keyword>
<proteinExistence type="predicted"/>
<feature type="chain" id="PRO_5045411925" evidence="7">
    <location>
        <begin position="16"/>
        <end position="1364"/>
    </location>
</feature>
<evidence type="ECO:0000256" key="1">
    <source>
        <dbReference type="ARBA" id="ARBA00004191"/>
    </source>
</evidence>
<dbReference type="Gene3D" id="2.60.40.1140">
    <property type="entry name" value="Collagen-binding surface protein Cna, B-type domain"/>
    <property type="match status" value="2"/>
</dbReference>